<keyword evidence="2" id="KW-1185">Reference proteome</keyword>
<dbReference type="SUPFAM" id="SSF46894">
    <property type="entry name" value="C-terminal effector domain of the bipartite response regulators"/>
    <property type="match status" value="1"/>
</dbReference>
<dbReference type="InterPro" id="IPR016032">
    <property type="entry name" value="Sig_transdc_resp-reg_C-effctor"/>
</dbReference>
<evidence type="ECO:0008006" key="3">
    <source>
        <dbReference type="Google" id="ProtNLM"/>
    </source>
</evidence>
<evidence type="ECO:0000313" key="1">
    <source>
        <dbReference type="EMBL" id="GJD97740.1"/>
    </source>
</evidence>
<sequence length="137" mass="15887">MPSEAVRLPEPWRHPAFHEMRARIEELEEENRQLREQLVPRLVFPKIWKLSRQQSRMLAAIYNADQCSWERLRSAVLGLDGEQSEKHIQAVLCNVRRRLTPFGIVIVTVWGQGVRLDPDSRVLIQQATADIAAGRRV</sequence>
<evidence type="ECO:0000313" key="2">
    <source>
        <dbReference type="Proteomes" id="UP001055125"/>
    </source>
</evidence>
<gene>
    <name evidence="1" type="ORF">OCOJLMKI_4973</name>
</gene>
<dbReference type="InterPro" id="IPR036388">
    <property type="entry name" value="WH-like_DNA-bd_sf"/>
</dbReference>
<name>A0ABQ4S7U1_9HYPH</name>
<dbReference type="Proteomes" id="UP001055125">
    <property type="component" value="Unassembled WGS sequence"/>
</dbReference>
<organism evidence="1 2">
    <name type="scientific">Methylobacterium iners</name>
    <dbReference type="NCBI Taxonomy" id="418707"/>
    <lineage>
        <taxon>Bacteria</taxon>
        <taxon>Pseudomonadati</taxon>
        <taxon>Pseudomonadota</taxon>
        <taxon>Alphaproteobacteria</taxon>
        <taxon>Hyphomicrobiales</taxon>
        <taxon>Methylobacteriaceae</taxon>
        <taxon>Methylobacterium</taxon>
    </lineage>
</organism>
<dbReference type="RefSeq" id="WP_238246789.1">
    <property type="nucleotide sequence ID" value="NZ_BPQP01000105.1"/>
</dbReference>
<reference evidence="1" key="1">
    <citation type="journal article" date="2021" name="Front. Microbiol.">
        <title>Comprehensive Comparative Genomics and Phenotyping of Methylobacterium Species.</title>
        <authorList>
            <person name="Alessa O."/>
            <person name="Ogura Y."/>
            <person name="Fujitani Y."/>
            <person name="Takami H."/>
            <person name="Hayashi T."/>
            <person name="Sahin N."/>
            <person name="Tani A."/>
        </authorList>
    </citation>
    <scope>NUCLEOTIDE SEQUENCE</scope>
    <source>
        <strain evidence="1">DSM 19015</strain>
    </source>
</reference>
<dbReference type="Gene3D" id="1.10.10.10">
    <property type="entry name" value="Winged helix-like DNA-binding domain superfamily/Winged helix DNA-binding domain"/>
    <property type="match status" value="1"/>
</dbReference>
<comment type="caution">
    <text evidence="1">The sequence shown here is derived from an EMBL/GenBank/DDBJ whole genome shotgun (WGS) entry which is preliminary data.</text>
</comment>
<proteinExistence type="predicted"/>
<reference evidence="1" key="2">
    <citation type="submission" date="2021-08" db="EMBL/GenBank/DDBJ databases">
        <authorList>
            <person name="Tani A."/>
            <person name="Ola A."/>
            <person name="Ogura Y."/>
            <person name="Katsura K."/>
            <person name="Hayashi T."/>
        </authorList>
    </citation>
    <scope>NUCLEOTIDE SEQUENCE</scope>
    <source>
        <strain evidence="1">DSM 19015</strain>
    </source>
</reference>
<dbReference type="EMBL" id="BPQP01000105">
    <property type="protein sequence ID" value="GJD97740.1"/>
    <property type="molecule type" value="Genomic_DNA"/>
</dbReference>
<accession>A0ABQ4S7U1</accession>
<protein>
    <recommendedName>
        <fullName evidence="3">OmpR/PhoB-type domain-containing protein</fullName>
    </recommendedName>
</protein>